<proteinExistence type="predicted"/>
<dbReference type="Proteomes" id="UP000186817">
    <property type="component" value="Unassembled WGS sequence"/>
</dbReference>
<dbReference type="EMBL" id="LSRX01000871">
    <property type="protein sequence ID" value="OLP87238.1"/>
    <property type="molecule type" value="Genomic_DNA"/>
</dbReference>
<evidence type="ECO:0000313" key="1">
    <source>
        <dbReference type="EMBL" id="OLP87238.1"/>
    </source>
</evidence>
<sequence length="394" mass="44147">MPNGRCSVAWPCLKKGRGSDWSDAEKAWMSGIVPEHTVLEGKQQPHFVFRTYPRGVLLWPLKTSPHSGHLTFDREIGALTWGFLFCLDNVMVRNLKVLAPVQAARPTNHWDPEACRALAEFVGGGIVAVTHDPLLTYRLIHCNWNGSELFLCRDGFLWKQRNFGLHGLKAFQVDGLRLPTPAWERGQGSVKAADLYSSQVSGQSSFSVCDDEDMPNFWEVYRALGQCYEAEIARREAIQAGRERGTWEKSHEPSDAEFGFKKRGDRLARRCSLFEVGRRLCEERPDKAEGGRSQKKDAFPCSADLSCYGISHVSHFDVAILTRRIVQVCCIGGPLPDRSVRWTAGGQGLALRARSLLFCIRAVKFTALEAKRSQKKLRRHGGNLHGVILECGLP</sequence>
<dbReference type="AlphaFoldDB" id="A0A1Q9CWE6"/>
<gene>
    <name evidence="1" type="ORF">AK812_SmicGene31545</name>
</gene>
<keyword evidence="2" id="KW-1185">Reference proteome</keyword>
<dbReference type="OrthoDB" id="448160at2759"/>
<protein>
    <submittedName>
        <fullName evidence="1">Uncharacterized protein</fullName>
    </submittedName>
</protein>
<name>A0A1Q9CWE6_SYMMI</name>
<organism evidence="1 2">
    <name type="scientific">Symbiodinium microadriaticum</name>
    <name type="common">Dinoflagellate</name>
    <name type="synonym">Zooxanthella microadriatica</name>
    <dbReference type="NCBI Taxonomy" id="2951"/>
    <lineage>
        <taxon>Eukaryota</taxon>
        <taxon>Sar</taxon>
        <taxon>Alveolata</taxon>
        <taxon>Dinophyceae</taxon>
        <taxon>Suessiales</taxon>
        <taxon>Symbiodiniaceae</taxon>
        <taxon>Symbiodinium</taxon>
    </lineage>
</organism>
<comment type="caution">
    <text evidence="1">The sequence shown here is derived from an EMBL/GenBank/DDBJ whole genome shotgun (WGS) entry which is preliminary data.</text>
</comment>
<accession>A0A1Q9CWE6</accession>
<reference evidence="1 2" key="1">
    <citation type="submission" date="2016-02" db="EMBL/GenBank/DDBJ databases">
        <title>Genome analysis of coral dinoflagellate symbionts highlights evolutionary adaptations to a symbiotic lifestyle.</title>
        <authorList>
            <person name="Aranda M."/>
            <person name="Li Y."/>
            <person name="Liew Y.J."/>
            <person name="Baumgarten S."/>
            <person name="Simakov O."/>
            <person name="Wilson M."/>
            <person name="Piel J."/>
            <person name="Ashoor H."/>
            <person name="Bougouffa S."/>
            <person name="Bajic V.B."/>
            <person name="Ryu T."/>
            <person name="Ravasi T."/>
            <person name="Bayer T."/>
            <person name="Micklem G."/>
            <person name="Kim H."/>
            <person name="Bhak J."/>
            <person name="Lajeunesse T.C."/>
            <person name="Voolstra C.R."/>
        </authorList>
    </citation>
    <scope>NUCLEOTIDE SEQUENCE [LARGE SCALE GENOMIC DNA]</scope>
    <source>
        <strain evidence="1 2">CCMP2467</strain>
    </source>
</reference>
<evidence type="ECO:0000313" key="2">
    <source>
        <dbReference type="Proteomes" id="UP000186817"/>
    </source>
</evidence>